<keyword evidence="7" id="KW-1185">Reference proteome</keyword>
<dbReference type="GeneID" id="42307944"/>
<evidence type="ECO:0000256" key="3">
    <source>
        <dbReference type="ARBA" id="ARBA00023144"/>
    </source>
</evidence>
<evidence type="ECO:0000313" key="7">
    <source>
        <dbReference type="Proteomes" id="UP000037269"/>
    </source>
</evidence>
<reference evidence="5 7" key="1">
    <citation type="submission" date="2015-07" db="EMBL/GenBank/DDBJ databases">
        <title>Fjat-14205 dsm 2895.</title>
        <authorList>
            <person name="Liu B."/>
            <person name="Wang J."/>
            <person name="Zhu Y."/>
            <person name="Liu G."/>
            <person name="Chen Q."/>
            <person name="Chen Z."/>
            <person name="Lan J."/>
            <person name="Che J."/>
            <person name="Ge C."/>
            <person name="Shi H."/>
            <person name="Pan Z."/>
            <person name="Liu X."/>
        </authorList>
    </citation>
    <scope>NUCLEOTIDE SEQUENCE [LARGE SCALE GENOMIC DNA]</scope>
    <source>
        <strain evidence="5 7">DSM 2895</strain>
    </source>
</reference>
<keyword evidence="3" id="KW-0119">Carbohydrate metabolism</keyword>
<evidence type="ECO:0000313" key="5">
    <source>
        <dbReference type="EMBL" id="KON97823.1"/>
    </source>
</evidence>
<keyword evidence="3" id="KW-0299">Galactose metabolism</keyword>
<dbReference type="STRING" id="47500.AF333_22700"/>
<evidence type="ECO:0000259" key="4">
    <source>
        <dbReference type="Pfam" id="PF16363"/>
    </source>
</evidence>
<protein>
    <recommendedName>
        <fullName evidence="2">UDP-glucose 4-epimerase</fullName>
    </recommendedName>
</protein>
<evidence type="ECO:0000313" key="6">
    <source>
        <dbReference type="EMBL" id="SDH94734.1"/>
    </source>
</evidence>
<comment type="similarity">
    <text evidence="1">Belongs to the NAD(P)-dependent epimerase/dehydratase family.</text>
</comment>
<organism evidence="5 7">
    <name type="scientific">Aneurinibacillus migulanus</name>
    <name type="common">Bacillus migulanus</name>
    <dbReference type="NCBI Taxonomy" id="47500"/>
    <lineage>
        <taxon>Bacteria</taxon>
        <taxon>Bacillati</taxon>
        <taxon>Bacillota</taxon>
        <taxon>Bacilli</taxon>
        <taxon>Bacillales</taxon>
        <taxon>Paenibacillaceae</taxon>
        <taxon>Aneurinibacillus group</taxon>
        <taxon>Aneurinibacillus</taxon>
    </lineage>
</organism>
<name>A0A0D1XHI2_ANEMI</name>
<dbReference type="Gene3D" id="3.40.50.720">
    <property type="entry name" value="NAD(P)-binding Rossmann-like Domain"/>
    <property type="match status" value="1"/>
</dbReference>
<dbReference type="GO" id="GO:0033499">
    <property type="term" value="P:galactose catabolic process via UDP-galactose, Leloir pathway"/>
    <property type="evidence" value="ECO:0007669"/>
    <property type="project" value="TreeGrafter"/>
</dbReference>
<reference evidence="6 8" key="2">
    <citation type="submission" date="2016-10" db="EMBL/GenBank/DDBJ databases">
        <authorList>
            <person name="de Groot N.N."/>
        </authorList>
    </citation>
    <scope>NUCLEOTIDE SEQUENCE [LARGE SCALE GENOMIC DNA]</scope>
    <source>
        <strain evidence="6 8">DSM 2895</strain>
    </source>
</reference>
<dbReference type="Proteomes" id="UP000182836">
    <property type="component" value="Unassembled WGS sequence"/>
</dbReference>
<dbReference type="Proteomes" id="UP000037269">
    <property type="component" value="Unassembled WGS sequence"/>
</dbReference>
<dbReference type="EMBL" id="LGUG01000004">
    <property type="protein sequence ID" value="KON97823.1"/>
    <property type="molecule type" value="Genomic_DNA"/>
</dbReference>
<evidence type="ECO:0000256" key="2">
    <source>
        <dbReference type="ARBA" id="ARBA00018569"/>
    </source>
</evidence>
<dbReference type="AlphaFoldDB" id="A0A0D1XHI2"/>
<dbReference type="EMBL" id="FNED01000001">
    <property type="protein sequence ID" value="SDH94734.1"/>
    <property type="molecule type" value="Genomic_DNA"/>
</dbReference>
<dbReference type="PANTHER" id="PTHR43725">
    <property type="entry name" value="UDP-GLUCOSE 4-EPIMERASE"/>
    <property type="match status" value="1"/>
</dbReference>
<evidence type="ECO:0000256" key="1">
    <source>
        <dbReference type="ARBA" id="ARBA00007637"/>
    </source>
</evidence>
<dbReference type="Pfam" id="PF16363">
    <property type="entry name" value="GDP_Man_Dehyd"/>
    <property type="match status" value="1"/>
</dbReference>
<proteinExistence type="inferred from homology"/>
<sequence length="101" mass="11117">MEKQGGDSIGPVLVTGGAGYIGSHTVLELLKEGIPVIVLDNLTTGHRDAVRSSYFYEGDIADAELVTRIIKEYQIESVIHFAAKSLVGESFVKPEMYFLWK</sequence>
<dbReference type="SUPFAM" id="SSF51735">
    <property type="entry name" value="NAD(P)-binding Rossmann-fold domains"/>
    <property type="match status" value="1"/>
</dbReference>
<gene>
    <name evidence="5" type="ORF">AF333_22700</name>
    <name evidence="6" type="ORF">SAMN04487909_1016</name>
</gene>
<accession>A0A0D1XHI2</accession>
<dbReference type="InterPro" id="IPR016040">
    <property type="entry name" value="NAD(P)-bd_dom"/>
</dbReference>
<dbReference type="InterPro" id="IPR036291">
    <property type="entry name" value="NAD(P)-bd_dom_sf"/>
</dbReference>
<feature type="domain" description="NAD(P)-binding" evidence="4">
    <location>
        <begin position="13"/>
        <end position="97"/>
    </location>
</feature>
<evidence type="ECO:0000313" key="8">
    <source>
        <dbReference type="Proteomes" id="UP000182836"/>
    </source>
</evidence>
<dbReference type="PATRIC" id="fig|47500.8.peg.3047"/>
<dbReference type="RefSeq" id="WP_043067757.1">
    <property type="nucleotide sequence ID" value="NZ_BJOA01000270.1"/>
</dbReference>
<dbReference type="PANTHER" id="PTHR43725:SF53">
    <property type="entry name" value="UDP-ARABINOSE 4-EPIMERASE 1"/>
    <property type="match status" value="1"/>
</dbReference>